<comment type="similarity">
    <text evidence="1">Belongs to the E.coli NlpD/Haemophilus LppB family.</text>
</comment>
<dbReference type="PROSITE" id="PS51257">
    <property type="entry name" value="PROKAR_LIPOPROTEIN"/>
    <property type="match status" value="1"/>
</dbReference>
<feature type="domain" description="LysM" evidence="3">
    <location>
        <begin position="45"/>
        <end position="89"/>
    </location>
</feature>
<dbReference type="AlphaFoldDB" id="A0A1G5SH94"/>
<dbReference type="SMART" id="SM00257">
    <property type="entry name" value="LysM"/>
    <property type="match status" value="1"/>
</dbReference>
<dbReference type="InterPro" id="IPR036779">
    <property type="entry name" value="LysM_dom_sf"/>
</dbReference>
<dbReference type="EMBL" id="FMWO01000065">
    <property type="protein sequence ID" value="SCZ86472.1"/>
    <property type="molecule type" value="Genomic_DNA"/>
</dbReference>
<dbReference type="Proteomes" id="UP000198729">
    <property type="component" value="Unassembled WGS sequence"/>
</dbReference>
<dbReference type="PANTHER" id="PTHR21666">
    <property type="entry name" value="PEPTIDASE-RELATED"/>
    <property type="match status" value="1"/>
</dbReference>
<dbReference type="CDD" id="cd00118">
    <property type="entry name" value="LysM"/>
    <property type="match status" value="1"/>
</dbReference>
<dbReference type="Gene3D" id="2.70.70.10">
    <property type="entry name" value="Glucose Permease (Domain IIA)"/>
    <property type="match status" value="1"/>
</dbReference>
<dbReference type="CDD" id="cd12797">
    <property type="entry name" value="M23_peptidase"/>
    <property type="match status" value="1"/>
</dbReference>
<dbReference type="PANTHER" id="PTHR21666:SF263">
    <property type="entry name" value="MUREIN HYDROLASE ACTIVATOR NLPD"/>
    <property type="match status" value="1"/>
</dbReference>
<evidence type="ECO:0000313" key="4">
    <source>
        <dbReference type="EMBL" id="SCZ86472.1"/>
    </source>
</evidence>
<dbReference type="GO" id="GO:0009279">
    <property type="term" value="C:cell outer membrane"/>
    <property type="evidence" value="ECO:0007669"/>
    <property type="project" value="TreeGrafter"/>
</dbReference>
<dbReference type="Gene3D" id="3.10.350.10">
    <property type="entry name" value="LysM domain"/>
    <property type="match status" value="1"/>
</dbReference>
<dbReference type="InterPro" id="IPR011055">
    <property type="entry name" value="Dup_hybrid_motif"/>
</dbReference>
<dbReference type="InterPro" id="IPR018392">
    <property type="entry name" value="LysM"/>
</dbReference>
<evidence type="ECO:0000256" key="2">
    <source>
        <dbReference type="SAM" id="MobiDB-lite"/>
    </source>
</evidence>
<keyword evidence="5" id="KW-1185">Reference proteome</keyword>
<dbReference type="InterPro" id="IPR050570">
    <property type="entry name" value="Cell_wall_metabolism_enzyme"/>
</dbReference>
<dbReference type="PROSITE" id="PS51782">
    <property type="entry name" value="LYSM"/>
    <property type="match status" value="1"/>
</dbReference>
<name>A0A1G5SH94_9PROT</name>
<dbReference type="SUPFAM" id="SSF51261">
    <property type="entry name" value="Duplicated hybrid motif"/>
    <property type="match status" value="1"/>
</dbReference>
<dbReference type="Pfam" id="PF01551">
    <property type="entry name" value="Peptidase_M23"/>
    <property type="match status" value="1"/>
</dbReference>
<evidence type="ECO:0000313" key="5">
    <source>
        <dbReference type="Proteomes" id="UP000198729"/>
    </source>
</evidence>
<dbReference type="InterPro" id="IPR016047">
    <property type="entry name" value="M23ase_b-sheet_dom"/>
</dbReference>
<proteinExistence type="inferred from homology"/>
<dbReference type="RefSeq" id="WP_090287532.1">
    <property type="nucleotide sequence ID" value="NZ_FMWO01000065.1"/>
</dbReference>
<sequence>MKLIFPLIVVLLSACASTPYPVPVVERQIGRDASSPGLHQFDGRRLHVVQHGDTLYGIARRYGIDSYQLAQMNGITDPGQLRIGQELLLSVSDRHEAPGDISVSNEPRIFAVTSPDDQVFNTVAPGVTYAPSATLKTEPKGVMLPYSEAAREQLASSRTGQPYEKVTISNPGVDNRDTKKPVGSKKIGGIDWIWPTDGRIQDNFSEKSRGVGIAGGANQSVHASASGTVVYSGSGLRGYGNLVIIKHDDTYLSAYGHNSRVLVQEGDRVVRGQKIAEMGQTDNGSTKLHFEIRKQGQPVNPLEFLPAR</sequence>
<dbReference type="OrthoDB" id="9795421at2"/>
<gene>
    <name evidence="4" type="ORF">NSMM_560011</name>
</gene>
<feature type="region of interest" description="Disordered" evidence="2">
    <location>
        <begin position="155"/>
        <end position="182"/>
    </location>
</feature>
<organism evidence="4 5">
    <name type="scientific">Nitrosomonas mobilis</name>
    <dbReference type="NCBI Taxonomy" id="51642"/>
    <lineage>
        <taxon>Bacteria</taxon>
        <taxon>Pseudomonadati</taxon>
        <taxon>Pseudomonadota</taxon>
        <taxon>Betaproteobacteria</taxon>
        <taxon>Nitrosomonadales</taxon>
        <taxon>Nitrosomonadaceae</taxon>
        <taxon>Nitrosomonas</taxon>
    </lineage>
</organism>
<accession>A0A1G5SH94</accession>
<evidence type="ECO:0000259" key="3">
    <source>
        <dbReference type="PROSITE" id="PS51782"/>
    </source>
</evidence>
<dbReference type="Pfam" id="PF01476">
    <property type="entry name" value="LysM"/>
    <property type="match status" value="1"/>
</dbReference>
<dbReference type="STRING" id="51642.NSMM_560011"/>
<protein>
    <submittedName>
        <fullName evidence="4">LysM motif:Peptidase family M23/M37</fullName>
    </submittedName>
</protein>
<dbReference type="SUPFAM" id="SSF54106">
    <property type="entry name" value="LysM domain"/>
    <property type="match status" value="1"/>
</dbReference>
<evidence type="ECO:0000256" key="1">
    <source>
        <dbReference type="ARBA" id="ARBA00038420"/>
    </source>
</evidence>
<reference evidence="4 5" key="1">
    <citation type="submission" date="2016-10" db="EMBL/GenBank/DDBJ databases">
        <authorList>
            <person name="de Groot N.N."/>
        </authorList>
    </citation>
    <scope>NUCLEOTIDE SEQUENCE [LARGE SCALE GENOMIC DNA]</scope>
    <source>
        <strain evidence="4">1</strain>
    </source>
</reference>
<dbReference type="GO" id="GO:0032153">
    <property type="term" value="C:cell division site"/>
    <property type="evidence" value="ECO:0007669"/>
    <property type="project" value="TreeGrafter"/>
</dbReference>
<dbReference type="GO" id="GO:0004222">
    <property type="term" value="F:metalloendopeptidase activity"/>
    <property type="evidence" value="ECO:0007669"/>
    <property type="project" value="TreeGrafter"/>
</dbReference>